<proteinExistence type="predicted"/>
<evidence type="ECO:0000256" key="1">
    <source>
        <dbReference type="SAM" id="MobiDB-lite"/>
    </source>
</evidence>
<gene>
    <name evidence="2" type="ORF">Zmor_001865</name>
</gene>
<dbReference type="EMBL" id="JALNTZ010000001">
    <property type="protein sequence ID" value="KAJ3666423.1"/>
    <property type="molecule type" value="Genomic_DNA"/>
</dbReference>
<keyword evidence="3" id="KW-1185">Reference proteome</keyword>
<sequence>MMDSVHLIPERDRVIFQRRGGWDTATTLNVNSIIDPPTFAISDMLLQGGPPPKLPKQHISHTSLISNKTNENELST</sequence>
<evidence type="ECO:0000313" key="2">
    <source>
        <dbReference type="EMBL" id="KAJ3666423.1"/>
    </source>
</evidence>
<reference evidence="2" key="1">
    <citation type="journal article" date="2023" name="G3 (Bethesda)">
        <title>Whole genome assemblies of Zophobas morio and Tenebrio molitor.</title>
        <authorList>
            <person name="Kaur S."/>
            <person name="Stinson S.A."/>
            <person name="diCenzo G.C."/>
        </authorList>
    </citation>
    <scope>NUCLEOTIDE SEQUENCE</scope>
    <source>
        <strain evidence="2">QUZm001</strain>
    </source>
</reference>
<accession>A0AA38J3D9</accession>
<protein>
    <submittedName>
        <fullName evidence="2">Uncharacterized protein</fullName>
    </submittedName>
</protein>
<organism evidence="2 3">
    <name type="scientific">Zophobas morio</name>
    <dbReference type="NCBI Taxonomy" id="2755281"/>
    <lineage>
        <taxon>Eukaryota</taxon>
        <taxon>Metazoa</taxon>
        <taxon>Ecdysozoa</taxon>
        <taxon>Arthropoda</taxon>
        <taxon>Hexapoda</taxon>
        <taxon>Insecta</taxon>
        <taxon>Pterygota</taxon>
        <taxon>Neoptera</taxon>
        <taxon>Endopterygota</taxon>
        <taxon>Coleoptera</taxon>
        <taxon>Polyphaga</taxon>
        <taxon>Cucujiformia</taxon>
        <taxon>Tenebrionidae</taxon>
        <taxon>Zophobas</taxon>
    </lineage>
</organism>
<feature type="compositionally biased region" description="Polar residues" evidence="1">
    <location>
        <begin position="60"/>
        <end position="76"/>
    </location>
</feature>
<name>A0AA38J3D9_9CUCU</name>
<dbReference type="AlphaFoldDB" id="A0AA38J3D9"/>
<feature type="region of interest" description="Disordered" evidence="1">
    <location>
        <begin position="48"/>
        <end position="76"/>
    </location>
</feature>
<dbReference type="Proteomes" id="UP001168821">
    <property type="component" value="Unassembled WGS sequence"/>
</dbReference>
<comment type="caution">
    <text evidence="2">The sequence shown here is derived from an EMBL/GenBank/DDBJ whole genome shotgun (WGS) entry which is preliminary data.</text>
</comment>
<evidence type="ECO:0000313" key="3">
    <source>
        <dbReference type="Proteomes" id="UP001168821"/>
    </source>
</evidence>